<dbReference type="Proteomes" id="UP001459277">
    <property type="component" value="Unassembled WGS sequence"/>
</dbReference>
<evidence type="ECO:0000313" key="12">
    <source>
        <dbReference type="Proteomes" id="UP001459277"/>
    </source>
</evidence>
<dbReference type="InterPro" id="IPR058353">
    <property type="entry name" value="DUF8040"/>
</dbReference>
<feature type="domain" description="DUF8040" evidence="10">
    <location>
        <begin position="50"/>
        <end position="143"/>
    </location>
</feature>
<name>A0AAW2CUT4_9ROSI</name>
<keyword evidence="6" id="KW-0378">Hydrolase</keyword>
<evidence type="ECO:0000256" key="1">
    <source>
        <dbReference type="ARBA" id="ARBA00001968"/>
    </source>
</evidence>
<dbReference type="GO" id="GO:0016787">
    <property type="term" value="F:hydrolase activity"/>
    <property type="evidence" value="ECO:0007669"/>
    <property type="project" value="UniProtKB-KW"/>
</dbReference>
<feature type="domain" description="DDE Tnp4" evidence="9">
    <location>
        <begin position="193"/>
        <end position="342"/>
    </location>
</feature>
<dbReference type="InterPro" id="IPR027806">
    <property type="entry name" value="HARBI1_dom"/>
</dbReference>
<dbReference type="PANTHER" id="PTHR22930">
    <property type="match status" value="1"/>
</dbReference>
<dbReference type="GO" id="GO:0005634">
    <property type="term" value="C:nucleus"/>
    <property type="evidence" value="ECO:0007669"/>
    <property type="project" value="UniProtKB-SubCell"/>
</dbReference>
<keyword evidence="4" id="KW-0540">Nuclease</keyword>
<evidence type="ECO:0000259" key="10">
    <source>
        <dbReference type="Pfam" id="PF26138"/>
    </source>
</evidence>
<dbReference type="GO" id="GO:0004518">
    <property type="term" value="F:nuclease activity"/>
    <property type="evidence" value="ECO:0007669"/>
    <property type="project" value="UniProtKB-KW"/>
</dbReference>
<protein>
    <recommendedName>
        <fullName evidence="13">DDE Tnp4 domain-containing protein</fullName>
    </recommendedName>
</protein>
<evidence type="ECO:0000256" key="7">
    <source>
        <dbReference type="ARBA" id="ARBA00023242"/>
    </source>
</evidence>
<evidence type="ECO:0008006" key="13">
    <source>
        <dbReference type="Google" id="ProtNLM"/>
    </source>
</evidence>
<dbReference type="GO" id="GO:0046872">
    <property type="term" value="F:metal ion binding"/>
    <property type="evidence" value="ECO:0007669"/>
    <property type="project" value="UniProtKB-KW"/>
</dbReference>
<keyword evidence="5" id="KW-0479">Metal-binding</keyword>
<gene>
    <name evidence="11" type="ORF">SO802_015013</name>
</gene>
<comment type="subcellular location">
    <subcellularLocation>
        <location evidence="2">Nucleus</location>
    </subcellularLocation>
</comment>
<sequence>MDLLNDSSDSQDQDAEFEISDDIVLAAYVIGCASVVGYVETYMNKVPMHTNIQTGYAWVQYTLDGNEMKCHNAFRMSSHVFQQLCHTLRTRYGYDGTKRVCLEESVAMTLTLLGNAMGNRMMQDRFQHSGEIVHRHVAIVVTLLATVMAADIIKPTDPTFHTVPSRIRGSTQYWPHFKGCIGAIDGVVLPVEEQHPYRGRKGATTINCLCTCDFDMKFIFACVGWEGSAHDTRIFLNCLNNESDNFPKPPPGKYYLVDSGYPMKSGFLAPYKGERYHMPDFQRGTELHHPEEGFNYVHSSLRSVIERTFGVWKNRWKILRCMPAFHIRTQNYIIVATIVLHNFIRAHDQNDVNPGRSASDASESSENGHYDGVADVVSYLDEAEMKQIRNSITSSICTNHN</sequence>
<reference evidence="11 12" key="1">
    <citation type="submission" date="2024-01" db="EMBL/GenBank/DDBJ databases">
        <title>A telomere-to-telomere, gap-free genome of sweet tea (Lithocarpus litseifolius).</title>
        <authorList>
            <person name="Zhou J."/>
        </authorList>
    </citation>
    <scope>NUCLEOTIDE SEQUENCE [LARGE SCALE GENOMIC DNA]</scope>
    <source>
        <strain evidence="11">Zhou-2022a</strain>
        <tissue evidence="11">Leaf</tissue>
    </source>
</reference>
<dbReference type="InterPro" id="IPR045249">
    <property type="entry name" value="HARBI1-like"/>
</dbReference>
<dbReference type="Pfam" id="PF13359">
    <property type="entry name" value="DDE_Tnp_4"/>
    <property type="match status" value="1"/>
</dbReference>
<comment type="similarity">
    <text evidence="3">Belongs to the HARBI1 family.</text>
</comment>
<evidence type="ECO:0000256" key="5">
    <source>
        <dbReference type="ARBA" id="ARBA00022723"/>
    </source>
</evidence>
<comment type="cofactor">
    <cofactor evidence="1">
        <name>a divalent metal cation</name>
        <dbReference type="ChEBI" id="CHEBI:60240"/>
    </cofactor>
</comment>
<dbReference type="PANTHER" id="PTHR22930:SF221">
    <property type="entry name" value="NUCLEASE HARBI1"/>
    <property type="match status" value="1"/>
</dbReference>
<accession>A0AAW2CUT4</accession>
<dbReference type="EMBL" id="JAZDWU010000005">
    <property type="protein sequence ID" value="KAL0001232.1"/>
    <property type="molecule type" value="Genomic_DNA"/>
</dbReference>
<evidence type="ECO:0000259" key="9">
    <source>
        <dbReference type="Pfam" id="PF13359"/>
    </source>
</evidence>
<comment type="caution">
    <text evidence="11">The sequence shown here is derived from an EMBL/GenBank/DDBJ whole genome shotgun (WGS) entry which is preliminary data.</text>
</comment>
<dbReference type="AlphaFoldDB" id="A0AAW2CUT4"/>
<dbReference type="Pfam" id="PF26138">
    <property type="entry name" value="DUF8040"/>
    <property type="match status" value="1"/>
</dbReference>
<evidence type="ECO:0000256" key="4">
    <source>
        <dbReference type="ARBA" id="ARBA00022722"/>
    </source>
</evidence>
<organism evidence="11 12">
    <name type="scientific">Lithocarpus litseifolius</name>
    <dbReference type="NCBI Taxonomy" id="425828"/>
    <lineage>
        <taxon>Eukaryota</taxon>
        <taxon>Viridiplantae</taxon>
        <taxon>Streptophyta</taxon>
        <taxon>Embryophyta</taxon>
        <taxon>Tracheophyta</taxon>
        <taxon>Spermatophyta</taxon>
        <taxon>Magnoliopsida</taxon>
        <taxon>eudicotyledons</taxon>
        <taxon>Gunneridae</taxon>
        <taxon>Pentapetalae</taxon>
        <taxon>rosids</taxon>
        <taxon>fabids</taxon>
        <taxon>Fagales</taxon>
        <taxon>Fagaceae</taxon>
        <taxon>Lithocarpus</taxon>
    </lineage>
</organism>
<evidence type="ECO:0000256" key="8">
    <source>
        <dbReference type="SAM" id="MobiDB-lite"/>
    </source>
</evidence>
<evidence type="ECO:0000313" key="11">
    <source>
        <dbReference type="EMBL" id="KAL0001232.1"/>
    </source>
</evidence>
<evidence type="ECO:0000256" key="3">
    <source>
        <dbReference type="ARBA" id="ARBA00006958"/>
    </source>
</evidence>
<proteinExistence type="inferred from homology"/>
<feature type="region of interest" description="Disordered" evidence="8">
    <location>
        <begin position="350"/>
        <end position="369"/>
    </location>
</feature>
<evidence type="ECO:0000256" key="2">
    <source>
        <dbReference type="ARBA" id="ARBA00004123"/>
    </source>
</evidence>
<evidence type="ECO:0000256" key="6">
    <source>
        <dbReference type="ARBA" id="ARBA00022801"/>
    </source>
</evidence>
<keyword evidence="7" id="KW-0539">Nucleus</keyword>
<keyword evidence="12" id="KW-1185">Reference proteome</keyword>